<dbReference type="Pfam" id="PF13693">
    <property type="entry name" value="HTH_35"/>
    <property type="match status" value="1"/>
</dbReference>
<dbReference type="Proteomes" id="UP000832011">
    <property type="component" value="Chromosome"/>
</dbReference>
<evidence type="ECO:0000256" key="4">
    <source>
        <dbReference type="ARBA" id="ARBA00023163"/>
    </source>
</evidence>
<organism evidence="6 7">
    <name type="scientific">Vitreoscilla massiliensis</name>
    <dbReference type="NCBI Taxonomy" id="1689272"/>
    <lineage>
        <taxon>Bacteria</taxon>
        <taxon>Pseudomonadati</taxon>
        <taxon>Pseudomonadota</taxon>
        <taxon>Betaproteobacteria</taxon>
        <taxon>Neisseriales</taxon>
        <taxon>Neisseriaceae</taxon>
        <taxon>Vitreoscilla</taxon>
    </lineage>
</organism>
<name>A0ABY4E272_9NEIS</name>
<dbReference type="Gene3D" id="1.10.260.40">
    <property type="entry name" value="lambda repressor-like DNA-binding domains"/>
    <property type="match status" value="1"/>
</dbReference>
<sequence length="93" mass="10393">MNYYAKKSASIVLADWHPADIKAELNKKGLTLRALSLANNMHQDSLKTALRTPYPKGEHIIAAALGHEPEEIWPSRYAKRMFKAVIPPQAINA</sequence>
<keyword evidence="3" id="KW-0238">DNA-binding</keyword>
<evidence type="ECO:0000256" key="3">
    <source>
        <dbReference type="ARBA" id="ARBA00023125"/>
    </source>
</evidence>
<dbReference type="InterPro" id="IPR010982">
    <property type="entry name" value="Lambda_DNA-bd_dom_sf"/>
</dbReference>
<dbReference type="EMBL" id="CP091511">
    <property type="protein sequence ID" value="UOO89627.1"/>
    <property type="molecule type" value="Genomic_DNA"/>
</dbReference>
<feature type="domain" description="Ner winged helix-turn-helix DNA-binding" evidence="5">
    <location>
        <begin position="15"/>
        <end position="80"/>
    </location>
</feature>
<reference evidence="6 7" key="1">
    <citation type="journal article" date="2022" name="Res Sq">
        <title>Evolution of multicellular longitudinally dividing oral cavity symbionts (Neisseriaceae).</title>
        <authorList>
            <person name="Nyongesa S."/>
            <person name="Weber P."/>
            <person name="Bernet E."/>
            <person name="Pullido F."/>
            <person name="Nieckarz M."/>
            <person name="Delaby M."/>
            <person name="Nieves C."/>
            <person name="Viehboeck T."/>
            <person name="Krause N."/>
            <person name="Rivera-Millot A."/>
            <person name="Nakamura A."/>
            <person name="Vischer N."/>
            <person name="VanNieuwenhze M."/>
            <person name="Brun Y."/>
            <person name="Cava F."/>
            <person name="Bulgheresi S."/>
            <person name="Veyrier F."/>
        </authorList>
    </citation>
    <scope>NUCLEOTIDE SEQUENCE [LARGE SCALE GENOMIC DNA]</scope>
    <source>
        <strain evidence="6 7">SN4</strain>
    </source>
</reference>
<dbReference type="RefSeq" id="WP_244796764.1">
    <property type="nucleotide sequence ID" value="NZ_CP091511.1"/>
</dbReference>
<keyword evidence="2" id="KW-0805">Transcription regulation</keyword>
<comment type="similarity">
    <text evidence="1">Belongs to the ner transcriptional regulatory family.</text>
</comment>
<evidence type="ECO:0000259" key="5">
    <source>
        <dbReference type="Pfam" id="PF13693"/>
    </source>
</evidence>
<evidence type="ECO:0000313" key="6">
    <source>
        <dbReference type="EMBL" id="UOO89627.1"/>
    </source>
</evidence>
<evidence type="ECO:0000256" key="1">
    <source>
        <dbReference type="ARBA" id="ARBA00006157"/>
    </source>
</evidence>
<dbReference type="InterPro" id="IPR038722">
    <property type="entry name" value="Ner_HTH_dom"/>
</dbReference>
<protein>
    <submittedName>
        <fullName evidence="6">Helix-turn-helix domain-containing protein</fullName>
    </submittedName>
</protein>
<evidence type="ECO:0000256" key="2">
    <source>
        <dbReference type="ARBA" id="ARBA00023015"/>
    </source>
</evidence>
<accession>A0ABY4E272</accession>
<dbReference type="SUPFAM" id="SSF47413">
    <property type="entry name" value="lambda repressor-like DNA-binding domains"/>
    <property type="match status" value="1"/>
</dbReference>
<keyword evidence="7" id="KW-1185">Reference proteome</keyword>
<keyword evidence="4" id="KW-0804">Transcription</keyword>
<evidence type="ECO:0000313" key="7">
    <source>
        <dbReference type="Proteomes" id="UP000832011"/>
    </source>
</evidence>
<gene>
    <name evidence="6" type="ORF">LVJ82_01175</name>
</gene>
<proteinExistence type="inferred from homology"/>